<evidence type="ECO:0000313" key="1">
    <source>
        <dbReference type="EMBL" id="RVX05865.1"/>
    </source>
</evidence>
<sequence length="928" mass="104883">MENSAWSVDGFLDQCRQSGDSAYTAFRSLLEKLEDLTTRAPARVFLSDLQKRFASGEASEQCLSTFHFRIQDIFLDQYEVPLTCTALYINECIVKKIVEMASMEGKILEVHLRLLREEEIDNDGDPSIFIPEDWSFTFYEGLNRHPDSIFKDKTVAELGCGNGWISIAIAEKWVEFHESDLLAYCRDRGIELERIVGCIPQILNPNPDAMSKMITENASEEFLYSLSNYCALQGFVEDQFGLGLIARAVEEGIAVIKPMGIMIFIWEVDQDKAADTDISALVEIEKNSPHRFEFFMGLAGDQPICARTAWAYGKAGGRISHALSVYSCQLRQPNQVKTIFEFLKNGFHEISSSLDLFFEDDSVADEKIPFLAYLASVLKGNSFFPYEPPAGSKRFRNLIAGFMRTYHHVPVNADGCGNENALRLFSPRLAIVDEDLTRHLPRQWLTSLKIESAKTDNPSEDVLTVIEAPRQSDLMIELIKKLKPQPSKFQRSLKISVRNSSALPCSSYMWPSKKSDLEVAFVISEEEAIFKALSKTVELLEGNTALISQYYYGCLSASFWLFSLLIDIHLQSMKPEKTNIATCHYPHKHCKHLAFSLFKRTNFISELTFTNDLQRVCENEKPAEMIGFASSALSVLDNAELSITETENSSVIHMDVDKSFLPFPSSVKASIFESFSRQNMAESETDITTSIRQFIKSNYGFPTSSGTEFIYADCSLALFNKLVLCCIQEGGTLCFPAGSNGNHTLHFPDWNMTLRVVVAGIWKAFCFPGLSKPHSTVKYTVKKLLGLREQKAGGLLDAVAEHKRILCSRAKRLKQTLESCGWEVLESHAGVSMVAKPSAYLNKVIKLKHPSKDGGSAETTTAYEIKINDSKHQGSHSQGHWLRYQQCFMDWNPWLLSLHLCFGRQRIWCREMNQSYYQFLQAQKFSIM</sequence>
<accession>A0A438JA72</accession>
<name>A0A438JA72_VITVI</name>
<reference evidence="1 2" key="1">
    <citation type="journal article" date="2018" name="PLoS Genet.">
        <title>Population sequencing reveals clonal diversity and ancestral inbreeding in the grapevine cultivar Chardonnay.</title>
        <authorList>
            <person name="Roach M.J."/>
            <person name="Johnson D.L."/>
            <person name="Bohlmann J."/>
            <person name="van Vuuren H.J."/>
            <person name="Jones S.J."/>
            <person name="Pretorius I.S."/>
            <person name="Schmidt S.A."/>
            <person name="Borneman A.R."/>
        </authorList>
    </citation>
    <scope>NUCLEOTIDE SEQUENCE [LARGE SCALE GENOMIC DNA]</scope>
    <source>
        <strain evidence="2">cv. Chardonnay</strain>
        <tissue evidence="1">Leaf</tissue>
    </source>
</reference>
<organism evidence="1 2">
    <name type="scientific">Vitis vinifera</name>
    <name type="common">Grape</name>
    <dbReference type="NCBI Taxonomy" id="29760"/>
    <lineage>
        <taxon>Eukaryota</taxon>
        <taxon>Viridiplantae</taxon>
        <taxon>Streptophyta</taxon>
        <taxon>Embryophyta</taxon>
        <taxon>Tracheophyta</taxon>
        <taxon>Spermatophyta</taxon>
        <taxon>Magnoliopsida</taxon>
        <taxon>eudicotyledons</taxon>
        <taxon>Gunneridae</taxon>
        <taxon>Pentapetalae</taxon>
        <taxon>rosids</taxon>
        <taxon>Vitales</taxon>
        <taxon>Vitaceae</taxon>
        <taxon>Viteae</taxon>
        <taxon>Vitis</taxon>
    </lineage>
</organism>
<protein>
    <submittedName>
        <fullName evidence="1">Methionine S-methyltransferase</fullName>
    </submittedName>
</protein>
<dbReference type="InterPro" id="IPR029063">
    <property type="entry name" value="SAM-dependent_MTases_sf"/>
</dbReference>
<dbReference type="GO" id="GO:0008168">
    <property type="term" value="F:methyltransferase activity"/>
    <property type="evidence" value="ECO:0007669"/>
    <property type="project" value="UniProtKB-KW"/>
</dbReference>
<dbReference type="GO" id="GO:0032259">
    <property type="term" value="P:methylation"/>
    <property type="evidence" value="ECO:0007669"/>
    <property type="project" value="UniProtKB-KW"/>
</dbReference>
<gene>
    <name evidence="1" type="primary">MMT1_1</name>
    <name evidence="1" type="ORF">CK203_023869</name>
</gene>
<dbReference type="Proteomes" id="UP000288805">
    <property type="component" value="Unassembled WGS sequence"/>
</dbReference>
<keyword evidence="1" id="KW-0808">Transferase</keyword>
<evidence type="ECO:0000313" key="2">
    <source>
        <dbReference type="Proteomes" id="UP000288805"/>
    </source>
</evidence>
<dbReference type="PANTHER" id="PTHR47087">
    <property type="entry name" value="METHIONINE S-METHYLTRANSFERASE"/>
    <property type="match status" value="1"/>
</dbReference>
<comment type="caution">
    <text evidence="1">The sequence shown here is derived from an EMBL/GenBank/DDBJ whole genome shotgun (WGS) entry which is preliminary data.</text>
</comment>
<proteinExistence type="predicted"/>
<keyword evidence="1" id="KW-0489">Methyltransferase</keyword>
<dbReference type="SUPFAM" id="SSF53335">
    <property type="entry name" value="S-adenosyl-L-methionine-dependent methyltransferases"/>
    <property type="match status" value="2"/>
</dbReference>
<dbReference type="AlphaFoldDB" id="A0A438JA72"/>
<dbReference type="PANTHER" id="PTHR47087:SF1">
    <property type="entry name" value="METHIONINE S-METHYLTRANSFERASE"/>
    <property type="match status" value="1"/>
</dbReference>
<dbReference type="EMBL" id="QGNW01000054">
    <property type="protein sequence ID" value="RVX05865.1"/>
    <property type="molecule type" value="Genomic_DNA"/>
</dbReference>